<comment type="caution">
    <text evidence="2">The sequence shown here is derived from an EMBL/GenBank/DDBJ whole genome shotgun (WGS) entry which is preliminary data.</text>
</comment>
<accession>A0A939PMV6</accession>
<dbReference type="AlphaFoldDB" id="A0A939PMV6"/>
<sequence>MASAWQKNSHSGSAAQECVEVARAEDRVVALRDSKDPDGPMIVVGGAQWRALLTSLKDR</sequence>
<proteinExistence type="predicted"/>
<name>A0A939PMV6_9ACTN</name>
<dbReference type="Proteomes" id="UP000669179">
    <property type="component" value="Unassembled WGS sequence"/>
</dbReference>
<evidence type="ECO:0000259" key="1">
    <source>
        <dbReference type="Pfam" id="PF04149"/>
    </source>
</evidence>
<keyword evidence="3" id="KW-1185">Reference proteome</keyword>
<organism evidence="2 3">
    <name type="scientific">Actinomadura barringtoniae</name>
    <dbReference type="NCBI Taxonomy" id="1427535"/>
    <lineage>
        <taxon>Bacteria</taxon>
        <taxon>Bacillati</taxon>
        <taxon>Actinomycetota</taxon>
        <taxon>Actinomycetes</taxon>
        <taxon>Streptosporangiales</taxon>
        <taxon>Thermomonosporaceae</taxon>
        <taxon>Actinomadura</taxon>
    </lineage>
</organism>
<protein>
    <submittedName>
        <fullName evidence="2">DUF397 domain-containing protein</fullName>
    </submittedName>
</protein>
<dbReference type="EMBL" id="JAGEOJ010000017">
    <property type="protein sequence ID" value="MBO2452819.1"/>
    <property type="molecule type" value="Genomic_DNA"/>
</dbReference>
<evidence type="ECO:0000313" key="2">
    <source>
        <dbReference type="EMBL" id="MBO2452819.1"/>
    </source>
</evidence>
<evidence type="ECO:0000313" key="3">
    <source>
        <dbReference type="Proteomes" id="UP000669179"/>
    </source>
</evidence>
<dbReference type="Pfam" id="PF04149">
    <property type="entry name" value="DUF397"/>
    <property type="match status" value="1"/>
</dbReference>
<feature type="domain" description="DUF397" evidence="1">
    <location>
        <begin position="4"/>
        <end position="57"/>
    </location>
</feature>
<dbReference type="InterPro" id="IPR007278">
    <property type="entry name" value="DUF397"/>
</dbReference>
<reference evidence="2" key="1">
    <citation type="submission" date="2021-03" db="EMBL/GenBank/DDBJ databases">
        <authorList>
            <person name="Kanchanasin P."/>
            <person name="Saeng-In P."/>
            <person name="Phongsopitanun W."/>
            <person name="Yuki M."/>
            <person name="Kudo T."/>
            <person name="Ohkuma M."/>
            <person name="Tanasupawat S."/>
        </authorList>
    </citation>
    <scope>NUCLEOTIDE SEQUENCE</scope>
    <source>
        <strain evidence="2">GKU 128</strain>
    </source>
</reference>
<dbReference type="RefSeq" id="WP_208260828.1">
    <property type="nucleotide sequence ID" value="NZ_JAGEOJ010000017.1"/>
</dbReference>
<gene>
    <name evidence="2" type="ORF">J4573_37405</name>
</gene>